<protein>
    <recommendedName>
        <fullName evidence="6">Branched-chain amino acid aminotransferase</fullName>
    </recommendedName>
</protein>
<proteinExistence type="inferred from homology"/>
<comment type="cofactor">
    <cofactor evidence="1">
        <name>pyridoxal 5'-phosphate</name>
        <dbReference type="ChEBI" id="CHEBI:597326"/>
    </cofactor>
</comment>
<dbReference type="AlphaFoldDB" id="A0A1R2BBP6"/>
<dbReference type="Gene3D" id="3.20.10.10">
    <property type="entry name" value="D-amino Acid Aminotransferase, subunit A, domain 2"/>
    <property type="match status" value="1"/>
</dbReference>
<organism evidence="4 5">
    <name type="scientific">Stentor coeruleus</name>
    <dbReference type="NCBI Taxonomy" id="5963"/>
    <lineage>
        <taxon>Eukaryota</taxon>
        <taxon>Sar</taxon>
        <taxon>Alveolata</taxon>
        <taxon>Ciliophora</taxon>
        <taxon>Postciliodesmatophora</taxon>
        <taxon>Heterotrichea</taxon>
        <taxon>Heterotrichida</taxon>
        <taxon>Stentoridae</taxon>
        <taxon>Stentor</taxon>
    </lineage>
</organism>
<dbReference type="FunFam" id="3.20.10.10:FF:000002">
    <property type="entry name" value="D-alanine aminotransferase"/>
    <property type="match status" value="1"/>
</dbReference>
<dbReference type="PANTHER" id="PTHR42743">
    <property type="entry name" value="AMINO-ACID AMINOTRANSFERASE"/>
    <property type="match status" value="1"/>
</dbReference>
<keyword evidence="3" id="KW-0663">Pyridoxal phosphate</keyword>
<dbReference type="GO" id="GO:0003824">
    <property type="term" value="F:catalytic activity"/>
    <property type="evidence" value="ECO:0007669"/>
    <property type="project" value="InterPro"/>
</dbReference>
<dbReference type="Gene3D" id="3.30.470.10">
    <property type="match status" value="1"/>
</dbReference>
<keyword evidence="5" id="KW-1185">Reference proteome</keyword>
<gene>
    <name evidence="4" type="ORF">SteCoe_26959</name>
</gene>
<dbReference type="InterPro" id="IPR001544">
    <property type="entry name" value="Aminotrans_IV"/>
</dbReference>
<dbReference type="SUPFAM" id="SSF56752">
    <property type="entry name" value="D-aminoacid aminotransferase-like PLP-dependent enzymes"/>
    <property type="match status" value="1"/>
</dbReference>
<evidence type="ECO:0000256" key="3">
    <source>
        <dbReference type="ARBA" id="ARBA00022898"/>
    </source>
</evidence>
<comment type="similarity">
    <text evidence="2">Belongs to the class-IV pyridoxal-phosphate-dependent aminotransferase family.</text>
</comment>
<evidence type="ECO:0000313" key="4">
    <source>
        <dbReference type="EMBL" id="OMJ74176.1"/>
    </source>
</evidence>
<dbReference type="Proteomes" id="UP000187209">
    <property type="component" value="Unassembled WGS sequence"/>
</dbReference>
<comment type="caution">
    <text evidence="4">The sequence shown here is derived from an EMBL/GenBank/DDBJ whole genome shotgun (WGS) entry which is preliminary data.</text>
</comment>
<dbReference type="PANTHER" id="PTHR42743:SF22">
    <property type="entry name" value="D-AMINO-ACID TRANSAMINASE, CHLOROPLASTIC"/>
    <property type="match status" value="1"/>
</dbReference>
<evidence type="ECO:0008006" key="6">
    <source>
        <dbReference type="Google" id="ProtNLM"/>
    </source>
</evidence>
<dbReference type="GO" id="GO:0008652">
    <property type="term" value="P:amino acid biosynthetic process"/>
    <property type="evidence" value="ECO:0007669"/>
    <property type="project" value="UniProtKB-ARBA"/>
</dbReference>
<evidence type="ECO:0000256" key="2">
    <source>
        <dbReference type="ARBA" id="ARBA00009320"/>
    </source>
</evidence>
<dbReference type="InterPro" id="IPR036038">
    <property type="entry name" value="Aminotransferase-like"/>
</dbReference>
<dbReference type="InterPro" id="IPR043131">
    <property type="entry name" value="BCAT-like_N"/>
</dbReference>
<reference evidence="4 5" key="1">
    <citation type="submission" date="2016-11" db="EMBL/GenBank/DDBJ databases">
        <title>The macronuclear genome of Stentor coeruleus: a giant cell with tiny introns.</title>
        <authorList>
            <person name="Slabodnick M."/>
            <person name="Ruby J.G."/>
            <person name="Reiff S.B."/>
            <person name="Swart E.C."/>
            <person name="Gosai S."/>
            <person name="Prabakaran S."/>
            <person name="Witkowska E."/>
            <person name="Larue G.E."/>
            <person name="Fisher S."/>
            <person name="Freeman R.M."/>
            <person name="Gunawardena J."/>
            <person name="Chu W."/>
            <person name="Stover N.A."/>
            <person name="Gregory B.D."/>
            <person name="Nowacki M."/>
            <person name="Derisi J."/>
            <person name="Roy S.W."/>
            <person name="Marshall W.F."/>
            <person name="Sood P."/>
        </authorList>
    </citation>
    <scope>NUCLEOTIDE SEQUENCE [LARGE SCALE GENOMIC DNA]</scope>
    <source>
        <strain evidence="4">WM001</strain>
    </source>
</reference>
<dbReference type="OrthoDB" id="25921at2759"/>
<dbReference type="GO" id="GO:0046394">
    <property type="term" value="P:carboxylic acid biosynthetic process"/>
    <property type="evidence" value="ECO:0007669"/>
    <property type="project" value="UniProtKB-ARBA"/>
</dbReference>
<sequence>MVTVLKDRQTIIEAFDKVINNLEKSILGMYNSRLRAIITDPLFMVLHIDDHMAHRGHAVFDTLTVHEGLAYNLPSHLSRIITSASLAQIALPLTPEEISSILLDLAASTGKLNLYIRYWISSGPGSFAITPVEGESTFYAVAYESNYLEKFENINEFTVSVPLKPKLLANMKSNNYMLNALSAMESSSKGGLFGVQKDENGFITEGCVNNFAFVLPNKIFVTPTFDKILKGTGISRTLELVKSLVNEKLLDGIEQRDIHIDEAKTAVEMLCFCGDGVLGVLNWDGNPVGNGEEGEITKKIKEMYIGDFFNTEMTVPIDYSKYS</sequence>
<dbReference type="InterPro" id="IPR050571">
    <property type="entry name" value="Class-IV_PLP-Dep_Aminotrnsfr"/>
</dbReference>
<dbReference type="InterPro" id="IPR043132">
    <property type="entry name" value="BCAT-like_C"/>
</dbReference>
<evidence type="ECO:0000256" key="1">
    <source>
        <dbReference type="ARBA" id="ARBA00001933"/>
    </source>
</evidence>
<dbReference type="EMBL" id="MPUH01000769">
    <property type="protein sequence ID" value="OMJ74176.1"/>
    <property type="molecule type" value="Genomic_DNA"/>
</dbReference>
<name>A0A1R2BBP6_9CILI</name>
<evidence type="ECO:0000313" key="5">
    <source>
        <dbReference type="Proteomes" id="UP000187209"/>
    </source>
</evidence>
<accession>A0A1R2BBP6</accession>
<dbReference type="Pfam" id="PF01063">
    <property type="entry name" value="Aminotran_4"/>
    <property type="match status" value="1"/>
</dbReference>